<dbReference type="AlphaFoldDB" id="A9NW45"/>
<protein>
    <submittedName>
        <fullName evidence="1">Uncharacterized protein</fullName>
    </submittedName>
</protein>
<dbReference type="EMBL" id="EF085552">
    <property type="protein sequence ID" value="ABK24856.1"/>
    <property type="molecule type" value="mRNA"/>
</dbReference>
<sequence length="64" mass="7374">MLTLVVWCQKFVEPQTIKTKRRVVENITSQCLQKEGCMYLQQVIMKINCPSSTQQVLVDSSLNL</sequence>
<evidence type="ECO:0000313" key="1">
    <source>
        <dbReference type="EMBL" id="ABK24856.1"/>
    </source>
</evidence>
<reference evidence="1" key="1">
    <citation type="journal article" date="2008" name="BMC Genomics">
        <title>A conifer genomics resource of 200,000 spruce (Picea spp.) ESTs and 6,464 high-quality, sequence-finished full-length cDNAs for Sitka spruce (Picea sitchensis).</title>
        <authorList>
            <person name="Ralph S.G."/>
            <person name="Chun H.J."/>
            <person name="Kolosova N."/>
            <person name="Cooper D."/>
            <person name="Oddy C."/>
            <person name="Ritland C.E."/>
            <person name="Kirkpatrick R."/>
            <person name="Moore R."/>
            <person name="Barber S."/>
            <person name="Holt R.A."/>
            <person name="Jones S.J."/>
            <person name="Marra M.A."/>
            <person name="Douglas C.J."/>
            <person name="Ritland K."/>
            <person name="Bohlmann J."/>
        </authorList>
    </citation>
    <scope>NUCLEOTIDE SEQUENCE</scope>
    <source>
        <tissue evidence="1">Green portion of the leader tissue</tissue>
    </source>
</reference>
<proteinExistence type="evidence at transcript level"/>
<accession>A9NW45</accession>
<organism evidence="1">
    <name type="scientific">Picea sitchensis</name>
    <name type="common">Sitka spruce</name>
    <name type="synonym">Pinus sitchensis</name>
    <dbReference type="NCBI Taxonomy" id="3332"/>
    <lineage>
        <taxon>Eukaryota</taxon>
        <taxon>Viridiplantae</taxon>
        <taxon>Streptophyta</taxon>
        <taxon>Embryophyta</taxon>
        <taxon>Tracheophyta</taxon>
        <taxon>Spermatophyta</taxon>
        <taxon>Pinopsida</taxon>
        <taxon>Pinidae</taxon>
        <taxon>Conifers I</taxon>
        <taxon>Pinales</taxon>
        <taxon>Pinaceae</taxon>
        <taxon>Picea</taxon>
    </lineage>
</organism>
<name>A9NW45_PICSI</name>